<evidence type="ECO:0000259" key="10">
    <source>
        <dbReference type="PROSITE" id="PS51059"/>
    </source>
</evidence>
<feature type="domain" description="PARP catalytic" evidence="10">
    <location>
        <begin position="1041"/>
        <end position="1234"/>
    </location>
</feature>
<dbReference type="PANTHER" id="PTHR14453">
    <property type="entry name" value="PARP/ZINC FINGER CCCH TYPE DOMAIN CONTAINING PROTEIN"/>
    <property type="match status" value="1"/>
</dbReference>
<evidence type="ECO:0000259" key="9">
    <source>
        <dbReference type="PROSITE" id="PS50918"/>
    </source>
</evidence>
<dbReference type="Ensembl" id="ENSGWIT00000055578.1">
    <property type="protein sequence ID" value="ENSGWIP00000051485.1"/>
    <property type="gene ID" value="ENSGWIG00000024946.1"/>
</dbReference>
<evidence type="ECO:0000256" key="8">
    <source>
        <dbReference type="SAM" id="MobiDB-lite"/>
    </source>
</evidence>
<dbReference type="SMART" id="SM00506">
    <property type="entry name" value="A1pp"/>
    <property type="match status" value="1"/>
</dbReference>
<dbReference type="GO" id="GO:1990404">
    <property type="term" value="F:NAD+-protein mono-ADP-ribosyltransferase activity"/>
    <property type="evidence" value="ECO:0007669"/>
    <property type="project" value="TreeGrafter"/>
</dbReference>
<dbReference type="OrthoDB" id="6133115at2759"/>
<evidence type="ECO:0000259" key="11">
    <source>
        <dbReference type="PROSITE" id="PS51154"/>
    </source>
</evidence>
<reference evidence="12" key="2">
    <citation type="submission" date="2025-08" db="UniProtKB">
        <authorList>
            <consortium name="Ensembl"/>
        </authorList>
    </citation>
    <scope>IDENTIFICATION</scope>
</reference>
<evidence type="ECO:0000256" key="6">
    <source>
        <dbReference type="ARBA" id="ARBA00024347"/>
    </source>
</evidence>
<dbReference type="PROSITE" id="PS50918">
    <property type="entry name" value="WWE"/>
    <property type="match status" value="1"/>
</dbReference>
<keyword evidence="5" id="KW-0539">Nucleus</keyword>
<dbReference type="InterPro" id="IPR004170">
    <property type="entry name" value="WWE_dom"/>
</dbReference>
<evidence type="ECO:0000313" key="13">
    <source>
        <dbReference type="Proteomes" id="UP000694680"/>
    </source>
</evidence>
<feature type="domain" description="Macro" evidence="11">
    <location>
        <begin position="463"/>
        <end position="628"/>
    </location>
</feature>
<dbReference type="GO" id="GO:0005634">
    <property type="term" value="C:nucleus"/>
    <property type="evidence" value="ECO:0007669"/>
    <property type="project" value="UniProtKB-SubCell"/>
</dbReference>
<dbReference type="AlphaFoldDB" id="A0A8C5HXK8"/>
<keyword evidence="13" id="KW-1185">Reference proteome</keyword>
<feature type="region of interest" description="Disordered" evidence="8">
    <location>
        <begin position="421"/>
        <end position="443"/>
    </location>
</feature>
<dbReference type="EC" id="2.4.2.-" evidence="7"/>
<dbReference type="GeneID" id="114480859"/>
<dbReference type="InterPro" id="IPR037197">
    <property type="entry name" value="WWE_dom_sf"/>
</dbReference>
<dbReference type="Gene3D" id="3.40.220.10">
    <property type="entry name" value="Leucine Aminopeptidase, subunit E, domain 1"/>
    <property type="match status" value="2"/>
</dbReference>
<dbReference type="Gene3D" id="3.90.228.10">
    <property type="match status" value="1"/>
</dbReference>
<dbReference type="GO" id="GO:0010629">
    <property type="term" value="P:negative regulation of gene expression"/>
    <property type="evidence" value="ECO:0007669"/>
    <property type="project" value="TreeGrafter"/>
</dbReference>
<dbReference type="PROSITE" id="PS51059">
    <property type="entry name" value="PARP_CATALYTIC"/>
    <property type="match status" value="1"/>
</dbReference>
<dbReference type="FunFam" id="3.90.228.10:FF:000008">
    <property type="entry name" value="Poly [ADP-ribose] polymerase"/>
    <property type="match status" value="1"/>
</dbReference>
<dbReference type="PANTHER" id="PTHR14453:SF107">
    <property type="entry name" value="POLY [ADP-RIBOSE] POLYMERASE"/>
    <property type="match status" value="1"/>
</dbReference>
<dbReference type="RefSeq" id="XP_028331084.1">
    <property type="nucleotide sequence ID" value="XM_028475283.1"/>
</dbReference>
<dbReference type="Gene3D" id="3.30.720.50">
    <property type="match status" value="1"/>
</dbReference>
<gene>
    <name evidence="12" type="primary">LOC114480859</name>
</gene>
<dbReference type="InterPro" id="IPR052056">
    <property type="entry name" value="Mono-ARTD/PARP"/>
</dbReference>
<evidence type="ECO:0000256" key="4">
    <source>
        <dbReference type="ARBA" id="ARBA00023027"/>
    </source>
</evidence>
<accession>A0A8C5HXK8</accession>
<protein>
    <recommendedName>
        <fullName evidence="7">Poly [ADP-ribose] polymerase</fullName>
        <shortName evidence="7">PARP</shortName>
        <ecNumber evidence="7">2.4.2.-</ecNumber>
    </recommendedName>
</protein>
<keyword evidence="4 7" id="KW-0520">NAD</keyword>
<evidence type="ECO:0000256" key="7">
    <source>
        <dbReference type="RuleBase" id="RU362114"/>
    </source>
</evidence>
<evidence type="ECO:0000256" key="5">
    <source>
        <dbReference type="ARBA" id="ARBA00023242"/>
    </source>
</evidence>
<dbReference type="Pfam" id="PF01661">
    <property type="entry name" value="Macro"/>
    <property type="match status" value="2"/>
</dbReference>
<evidence type="ECO:0000256" key="2">
    <source>
        <dbReference type="ARBA" id="ARBA00022676"/>
    </source>
</evidence>
<dbReference type="GO" id="GO:0003950">
    <property type="term" value="F:NAD+ poly-ADP-ribosyltransferase activity"/>
    <property type="evidence" value="ECO:0007669"/>
    <property type="project" value="UniProtKB-UniRule"/>
</dbReference>
<evidence type="ECO:0000256" key="3">
    <source>
        <dbReference type="ARBA" id="ARBA00022679"/>
    </source>
</evidence>
<dbReference type="PROSITE" id="PS51154">
    <property type="entry name" value="MACRO"/>
    <property type="match status" value="2"/>
</dbReference>
<keyword evidence="2 7" id="KW-0328">Glycosyltransferase</keyword>
<evidence type="ECO:0000313" key="12">
    <source>
        <dbReference type="Ensembl" id="ENSGWIP00000051485.1"/>
    </source>
</evidence>
<dbReference type="Proteomes" id="UP000694680">
    <property type="component" value="Chromosome 18"/>
</dbReference>
<feature type="domain" description="Macro" evidence="11">
    <location>
        <begin position="667"/>
        <end position="840"/>
    </location>
</feature>
<comment type="similarity">
    <text evidence="6">Belongs to the ARTD/PARP family.</text>
</comment>
<reference evidence="12" key="1">
    <citation type="submission" date="2020-06" db="EMBL/GenBank/DDBJ databases">
        <authorList>
            <consortium name="Wellcome Sanger Institute Data Sharing"/>
        </authorList>
    </citation>
    <scope>NUCLEOTIDE SEQUENCE [LARGE SCALE GENOMIC DNA]</scope>
</reference>
<comment type="subcellular location">
    <subcellularLocation>
        <location evidence="1">Nucleus</location>
    </subcellularLocation>
</comment>
<dbReference type="GO" id="GO:0070212">
    <property type="term" value="P:protein poly-ADP-ribosylation"/>
    <property type="evidence" value="ECO:0007669"/>
    <property type="project" value="TreeGrafter"/>
</dbReference>
<organism evidence="12 13">
    <name type="scientific">Gouania willdenowi</name>
    <name type="common">Blunt-snouted clingfish</name>
    <name type="synonym">Lepadogaster willdenowi</name>
    <dbReference type="NCBI Taxonomy" id="441366"/>
    <lineage>
        <taxon>Eukaryota</taxon>
        <taxon>Metazoa</taxon>
        <taxon>Chordata</taxon>
        <taxon>Craniata</taxon>
        <taxon>Vertebrata</taxon>
        <taxon>Euteleostomi</taxon>
        <taxon>Actinopterygii</taxon>
        <taxon>Neopterygii</taxon>
        <taxon>Teleostei</taxon>
        <taxon>Neoteleostei</taxon>
        <taxon>Acanthomorphata</taxon>
        <taxon>Ovalentaria</taxon>
        <taxon>Blenniimorphae</taxon>
        <taxon>Blenniiformes</taxon>
        <taxon>Gobiesocoidei</taxon>
        <taxon>Gobiesocidae</taxon>
        <taxon>Gobiesocinae</taxon>
        <taxon>Gouania</taxon>
    </lineage>
</organism>
<dbReference type="SUPFAM" id="SSF52949">
    <property type="entry name" value="Macro domain-like"/>
    <property type="match status" value="2"/>
</dbReference>
<dbReference type="Pfam" id="PF00644">
    <property type="entry name" value="PARP"/>
    <property type="match status" value="1"/>
</dbReference>
<proteinExistence type="inferred from homology"/>
<name>A0A8C5HXK8_GOUWI</name>
<keyword evidence="3 7" id="KW-0808">Transferase</keyword>
<dbReference type="InterPro" id="IPR002589">
    <property type="entry name" value="Macro_dom"/>
</dbReference>
<dbReference type="InterPro" id="IPR043472">
    <property type="entry name" value="Macro_dom-like"/>
</dbReference>
<reference evidence="12" key="3">
    <citation type="submission" date="2025-09" db="UniProtKB">
        <authorList>
            <consortium name="Ensembl"/>
        </authorList>
    </citation>
    <scope>IDENTIFICATION</scope>
</reference>
<dbReference type="SUPFAM" id="SSF56399">
    <property type="entry name" value="ADP-ribosylation"/>
    <property type="match status" value="1"/>
</dbReference>
<dbReference type="InterPro" id="IPR012317">
    <property type="entry name" value="Poly(ADP-ribose)pol_cat_dom"/>
</dbReference>
<evidence type="ECO:0000256" key="1">
    <source>
        <dbReference type="ARBA" id="ARBA00004123"/>
    </source>
</evidence>
<sequence length="1234" mass="138081">MAEDQHSLFFKAKDLTGSDKEQIRKHFQVPLEKVKDDYYKISFNKQEEQERVLQKKFHTVPRSKGELTITVSRTLTSGVPSTTKPKLPLLKPKLEAKKKSWSLEQIQQQSVPIRKVMQIMEKRYQLVESNFRQEMLAHHPSVEVNRSSDAIILEGSDTDVQEGATRLEKWIKKIQEKRLFLAPAIIDFLTSSGAIQRYKACFEQGFKNPVFMEVESEVILSSLSKDSMDEAEAMLGDLKVALITVERSITDLKNLSDILLKAKDEANRNEPKVEVNFIPGLSAPGTTDILFVGNDINVKKLKEILQEHPSSQIITKEVLSLPIPDLVECFKEFEHLIDLNLTSVTLDPTSSPNPCVLVSGPSGEVQEVKHILTSAFEKLISVTLLLDGLGALRYFQENGRISKELVEKSFQVIIREQKGQKPKPVETKIKKAPKQRGRSNSAEVPSRQFWKNHLCSIRTKPAGNKSGVAAVSKISLKLKLGSLEDEQVDVLVAPILDTKLTSTRIGSHLLDKAGNGLKEKFDSLASKGYIGPGQVLQVDLPPNLTCSKIIFIRCLPWDGKNSGKSFKALKHGLQQCLNLCEEEQWNSVSFPIIGPGIVLKYPLEDAVKALTDTIGQFKSFGSLTDINIIVKPGHPDSAESYNLVQEHLRSLLNKGRKGSFGSLATDLDPTSMTLEGDVELELVFGDITNEKTDAVVNSTDFKTFDFEGVCKHILAKAGPEVKAELQQATVQRGEIFKSGPGNFPCKAILHVCAFKNADLVEKLSTDIICHCEIFQYKSVAIPSICAGVGGLAPDVVAKAILRGIRTVTSSRNLKVVKNIRIVLYTINSFLAFKKEAEQIFSCDVTKAPPVNKRLSFPPCEDQQSKFLVLGLSREKVNNAQINLKDLYQAQCSTQSFTAEELNSLTWDDEKSFKDLIPSHGLCMKYDSSGSLIVSGLKDGVNQAVRIIQNSRQNQLELEIIERNKQEMYERVAWCIMGNDGQWVRLPPTANYRLEKPDKEKTIVDADGNTWIPNLQRMTATKLLSGNKQTLKRLRIEPDFTYPLYWDNMEIGESQKMVPLSPSTAEHQTVKAAFQQTQTSTIIKIERLQNIPLRRAYEVQKKNLSNKSGDNEKLLFHGTNPENINSIITNGFDRRYSGQNATSYGLGTYFAINANYSANPKYSKPAADGSQSMFMARVLTGIYVLGHIDMKVLPPRDPHRSPDRYDSAVDNLDNPQMFVVFQDNQAYPDYLITFK</sequence>
<feature type="domain" description="WWE" evidence="9">
    <location>
        <begin position="958"/>
        <end position="1032"/>
    </location>
</feature>
<dbReference type="GO" id="GO:0003714">
    <property type="term" value="F:transcription corepressor activity"/>
    <property type="evidence" value="ECO:0007669"/>
    <property type="project" value="TreeGrafter"/>
</dbReference>
<dbReference type="CDD" id="cd01439">
    <property type="entry name" value="TCCD_inducible_PARP_like"/>
    <property type="match status" value="1"/>
</dbReference>
<dbReference type="GO" id="GO:0005737">
    <property type="term" value="C:cytoplasm"/>
    <property type="evidence" value="ECO:0007669"/>
    <property type="project" value="TreeGrafter"/>
</dbReference>